<feature type="compositionally biased region" description="Basic and acidic residues" evidence="1">
    <location>
        <begin position="1"/>
        <end position="18"/>
    </location>
</feature>
<feature type="transmembrane region" description="Helical" evidence="2">
    <location>
        <begin position="31"/>
        <end position="52"/>
    </location>
</feature>
<dbReference type="InterPro" id="IPR027381">
    <property type="entry name" value="LytR/CpsA/Psr_C"/>
</dbReference>
<proteinExistence type="predicted"/>
<dbReference type="Gene3D" id="3.30.70.2390">
    <property type="match status" value="1"/>
</dbReference>
<evidence type="ECO:0000256" key="2">
    <source>
        <dbReference type="SAM" id="Phobius"/>
    </source>
</evidence>
<accession>A0A022KUK4</accession>
<keyword evidence="2" id="KW-0472">Membrane</keyword>
<feature type="region of interest" description="Disordered" evidence="1">
    <location>
        <begin position="1"/>
        <end position="21"/>
    </location>
</feature>
<dbReference type="OrthoDB" id="3267444at2"/>
<dbReference type="Proteomes" id="UP000019754">
    <property type="component" value="Unassembled WGS sequence"/>
</dbReference>
<dbReference type="EMBL" id="AORC01000009">
    <property type="protein sequence ID" value="EYT49475.1"/>
    <property type="molecule type" value="Genomic_DNA"/>
</dbReference>
<dbReference type="HOGENOM" id="CLU_104056_0_0_11"/>
<comment type="caution">
    <text evidence="4">The sequence shown here is derived from an EMBL/GenBank/DDBJ whole genome shotgun (WGS) entry which is preliminary data.</text>
</comment>
<evidence type="ECO:0000313" key="4">
    <source>
        <dbReference type="EMBL" id="EYT49475.1"/>
    </source>
</evidence>
<dbReference type="AlphaFoldDB" id="A0A022KUK4"/>
<keyword evidence="2" id="KW-0812">Transmembrane</keyword>
<feature type="domain" description="LytR/CpsA/Psr regulator C-terminal" evidence="3">
    <location>
        <begin position="91"/>
        <end position="175"/>
    </location>
</feature>
<sequence length="198" mass="20955">MPEREVHPYGRSADDVRRRSLRTSRTRRLRITQLVVFAVLMVTLVAIGAYALQELRDPPPEPGVIEQKTFRSAGAELACPEPGAAPLPPAEVQVRVLNGTGRSGFAGSISEELAERGYVMGDPGNTTQASGPAIIVHGPDGYLAAQSLLAQVPGAQLRMEQREGVAVDLLLGDGFPGLAAPEAAQQVLDQPVQSPEGC</sequence>
<dbReference type="RefSeq" id="WP_017823263.1">
    <property type="nucleotide sequence ID" value="NZ_AORC01000009.1"/>
</dbReference>
<organism evidence="4 5">
    <name type="scientific">Brachybacterium muris UCD-AY4</name>
    <dbReference type="NCBI Taxonomy" id="1249481"/>
    <lineage>
        <taxon>Bacteria</taxon>
        <taxon>Bacillati</taxon>
        <taxon>Actinomycetota</taxon>
        <taxon>Actinomycetes</taxon>
        <taxon>Micrococcales</taxon>
        <taxon>Dermabacteraceae</taxon>
        <taxon>Brachybacterium</taxon>
    </lineage>
</organism>
<dbReference type="Pfam" id="PF13399">
    <property type="entry name" value="LytR_C"/>
    <property type="match status" value="1"/>
</dbReference>
<evidence type="ECO:0000256" key="1">
    <source>
        <dbReference type="SAM" id="MobiDB-lite"/>
    </source>
</evidence>
<evidence type="ECO:0000313" key="5">
    <source>
        <dbReference type="Proteomes" id="UP000019754"/>
    </source>
</evidence>
<gene>
    <name evidence="4" type="ORF">D641_0108660</name>
</gene>
<reference evidence="4 5" key="1">
    <citation type="journal article" date="2013" name="Genome Announc.">
        <title>Draft genome sequence of an Actinobacterium, Brachybacterium muris strain UCD-AY4.</title>
        <authorList>
            <person name="Lo J.R."/>
            <person name="Lang J.M."/>
            <person name="Darling A.E."/>
            <person name="Eisen J.A."/>
            <person name="Coil D.A."/>
        </authorList>
    </citation>
    <scope>NUCLEOTIDE SEQUENCE [LARGE SCALE GENOMIC DNA]</scope>
    <source>
        <strain evidence="4 5">UCD-AY4</strain>
    </source>
</reference>
<keyword evidence="2" id="KW-1133">Transmembrane helix</keyword>
<name>A0A022KUK4_9MICO</name>
<evidence type="ECO:0000259" key="3">
    <source>
        <dbReference type="Pfam" id="PF13399"/>
    </source>
</evidence>
<keyword evidence="5" id="KW-1185">Reference proteome</keyword>
<dbReference type="STRING" id="1249481.D641_0108660"/>
<protein>
    <recommendedName>
        <fullName evidence="3">LytR/CpsA/Psr regulator C-terminal domain-containing protein</fullName>
    </recommendedName>
</protein>